<name>A0A225VKN0_9STRA</name>
<organism evidence="1 2">
    <name type="scientific">Phytophthora megakarya</name>
    <dbReference type="NCBI Taxonomy" id="4795"/>
    <lineage>
        <taxon>Eukaryota</taxon>
        <taxon>Sar</taxon>
        <taxon>Stramenopiles</taxon>
        <taxon>Oomycota</taxon>
        <taxon>Peronosporomycetes</taxon>
        <taxon>Peronosporales</taxon>
        <taxon>Peronosporaceae</taxon>
        <taxon>Phytophthora</taxon>
    </lineage>
</organism>
<dbReference type="OrthoDB" id="122673at2759"/>
<keyword evidence="2" id="KW-1185">Reference proteome</keyword>
<comment type="caution">
    <text evidence="1">The sequence shown here is derived from an EMBL/GenBank/DDBJ whole genome shotgun (WGS) entry which is preliminary data.</text>
</comment>
<accession>A0A225VKN0</accession>
<dbReference type="Proteomes" id="UP000198211">
    <property type="component" value="Unassembled WGS sequence"/>
</dbReference>
<proteinExistence type="predicted"/>
<evidence type="ECO:0000313" key="2">
    <source>
        <dbReference type="Proteomes" id="UP000198211"/>
    </source>
</evidence>
<reference evidence="2" key="1">
    <citation type="submission" date="2017-03" db="EMBL/GenBank/DDBJ databases">
        <title>Phytopthora megakarya and P. palmivora, two closely related causual agents of cacao black pod achieved similar genome size and gene model numbers by different mechanisms.</title>
        <authorList>
            <person name="Ali S."/>
            <person name="Shao J."/>
            <person name="Larry D.J."/>
            <person name="Kronmiller B."/>
            <person name="Shen D."/>
            <person name="Strem M.D."/>
            <person name="Melnick R.L."/>
            <person name="Guiltinan M.J."/>
            <person name="Tyler B.M."/>
            <person name="Meinhardt L.W."/>
            <person name="Bailey B.A."/>
        </authorList>
    </citation>
    <scope>NUCLEOTIDE SEQUENCE [LARGE SCALE GENOMIC DNA]</scope>
    <source>
        <strain evidence="2">zdho120</strain>
    </source>
</reference>
<sequence length="649" mass="74114">MPSATLHQFGYVVNSIWVQRLRYRMILGGTIRSPALFDTLIRQVARSVLHWPYSLPRSIYFDQVSGIGLLSCELDTNVHQYQETLRILNTPALPVHHKLVKSLEACQVNAGLTDNPLTVRIEPPIHVTTWIAQVIRFAAAISLHYVRCKQGLLRPTGITSSNYASLVTFAQSLGLDCSRKMNCVGKESGKRRTNCELVLETELWWYHLIPQGLNQSFITIDWVKVIWVMLHVIHWELLLQLGGGVKRNSEIWYERTHLRDVEEFEAICVPVIPTYLPRIRNHSGRIIVWTHTVVDGVHRVNDREILQEALKRNQFRYKSTLATDRPIDLATACSECGRHRGSQRNDIIPIVFWSLIHVVMQQLVAHGSAIFATRSDEVSIQAGDGCVMQANTAAVHGDWAIQAVGGLLLWVNFTFTAKISPPHAAKYMVYLQEWCCTICDNKSEITILGKAHTHANGTMPLIKCPDPHGMKIRSLGKAMCQGGSFRIAWAQSHKKHEYAEDILLQRQRKALDVWIPSHCQVMVESYSTWMAFYHYLLFDDGLRPVVGNTLLYLYDRAQADLRRGWNEKQSQKPASRHTMTTDEVPMTNTEECTDALRKLYWRAPMNILHTNLVKHNFDQRWTETCLLCDSGGRDTQDHRFGLEQPCPKA</sequence>
<gene>
    <name evidence="1" type="ORF">PHMEG_00021934</name>
</gene>
<evidence type="ECO:0000313" key="1">
    <source>
        <dbReference type="EMBL" id="OWZ05892.1"/>
    </source>
</evidence>
<dbReference type="EMBL" id="NBNE01004209">
    <property type="protein sequence ID" value="OWZ05892.1"/>
    <property type="molecule type" value="Genomic_DNA"/>
</dbReference>
<dbReference type="AlphaFoldDB" id="A0A225VKN0"/>
<protein>
    <submittedName>
        <fullName evidence="1">Uncharacterized protein</fullName>
    </submittedName>
</protein>